<feature type="region of interest" description="Disordered" evidence="1">
    <location>
        <begin position="76"/>
        <end position="95"/>
    </location>
</feature>
<accession>A0ABY6LXY3</accession>
<organism evidence="2 3">
    <name type="scientific">Cordylochernes scorpioides</name>
    <dbReference type="NCBI Taxonomy" id="51811"/>
    <lineage>
        <taxon>Eukaryota</taxon>
        <taxon>Metazoa</taxon>
        <taxon>Ecdysozoa</taxon>
        <taxon>Arthropoda</taxon>
        <taxon>Chelicerata</taxon>
        <taxon>Arachnida</taxon>
        <taxon>Pseudoscorpiones</taxon>
        <taxon>Cheliferoidea</taxon>
        <taxon>Chernetidae</taxon>
        <taxon>Cordylochernes</taxon>
    </lineage>
</organism>
<keyword evidence="3" id="KW-1185">Reference proteome</keyword>
<gene>
    <name evidence="2" type="ORF">LAZ67_X003003</name>
</gene>
<name>A0ABY6LXY3_9ARAC</name>
<protein>
    <submittedName>
        <fullName evidence="2">Uncharacterized protein</fullName>
    </submittedName>
</protein>
<evidence type="ECO:0000313" key="2">
    <source>
        <dbReference type="EMBL" id="UYV84658.1"/>
    </source>
</evidence>
<evidence type="ECO:0000256" key="1">
    <source>
        <dbReference type="SAM" id="MobiDB-lite"/>
    </source>
</evidence>
<proteinExistence type="predicted"/>
<evidence type="ECO:0000313" key="3">
    <source>
        <dbReference type="Proteomes" id="UP001235939"/>
    </source>
</evidence>
<dbReference type="Proteomes" id="UP001235939">
    <property type="component" value="Chromosome X"/>
</dbReference>
<sequence length="95" mass="10967">MLSNVQISWPCLIIDDQTEYSWREDYAVYLVGPARMAWLTSTSQIIMKSKKWIDEWIAAKESVVMRPDAQLRHIQAISKAERNPRAHPEPVGQKG</sequence>
<reference evidence="2 3" key="1">
    <citation type="submission" date="2022-03" db="EMBL/GenBank/DDBJ databases">
        <title>A chromosomal length assembly of Cordylochernes scorpioides.</title>
        <authorList>
            <person name="Zeh D."/>
            <person name="Zeh J."/>
        </authorList>
    </citation>
    <scope>NUCLEOTIDE SEQUENCE [LARGE SCALE GENOMIC DNA]</scope>
    <source>
        <strain evidence="2">IN4F17</strain>
        <tissue evidence="2">Whole Body</tissue>
    </source>
</reference>
<feature type="compositionally biased region" description="Basic and acidic residues" evidence="1">
    <location>
        <begin position="79"/>
        <end position="88"/>
    </location>
</feature>
<dbReference type="EMBL" id="CP092886">
    <property type="protein sequence ID" value="UYV84658.1"/>
    <property type="molecule type" value="Genomic_DNA"/>
</dbReference>